<gene>
    <name evidence="1" type="ordered locus">PSTAB_0927</name>
</gene>
<dbReference type="Proteomes" id="UP000008932">
    <property type="component" value="Chromosome"/>
</dbReference>
<dbReference type="AlphaFoldDB" id="F8GZU5"/>
<organism evidence="1 2">
    <name type="scientific">Stutzerimonas stutzeri (strain ATCC 17588 / DSM 5190 / CCUG 11256 / JCM 5965 / LMG 11199 / NBRC 14165 / NCIMB 11358 / Stanier 221)</name>
    <name type="common">Pseudomonas stutzeri</name>
    <dbReference type="NCBI Taxonomy" id="96563"/>
    <lineage>
        <taxon>Bacteria</taxon>
        <taxon>Pseudomonadati</taxon>
        <taxon>Pseudomonadota</taxon>
        <taxon>Gammaproteobacteria</taxon>
        <taxon>Pseudomonadales</taxon>
        <taxon>Pseudomonadaceae</taxon>
        <taxon>Stutzerimonas</taxon>
    </lineage>
</organism>
<name>F8GZU5_STUS2</name>
<dbReference type="HOGENOM" id="CLU_3121793_0_0_6"/>
<proteinExistence type="predicted"/>
<dbReference type="KEGG" id="psz:PSTAB_0927"/>
<accession>F8GZU5</accession>
<reference evidence="1 2" key="1">
    <citation type="journal article" date="2011" name="J. Bacteriol.">
        <title>Complete Genome Sequence of the Type Strain Pseudomonas stutzeri CGMCC 1.1803.</title>
        <authorList>
            <person name="Chen M."/>
            <person name="Yan Y."/>
            <person name="Zhang W."/>
            <person name="Lu W."/>
            <person name="Wang J."/>
            <person name="Ping S."/>
            <person name="Lin M."/>
        </authorList>
    </citation>
    <scope>NUCLEOTIDE SEQUENCE [LARGE SCALE GENOMIC DNA]</scope>
    <source>
        <strain evidence="2">ATCC 17588 / DSM 5190 / CCUG 11256 / JCM 5965 / LMG 11199 / NCIMB 11358 / Stanier 221</strain>
    </source>
</reference>
<reference evidence="2" key="3">
    <citation type="submission" date="2011-06" db="EMBL/GenBank/DDBJ databases">
        <title>Complete genome sequence of Pseudomonas stutzeri strain CGMCC 1.1803.</title>
        <authorList>
            <person name="Yan Y."/>
            <person name="Chen M."/>
            <person name="Lu W."/>
            <person name="Zhang W."/>
            <person name="Ping S."/>
            <person name="Lin M."/>
        </authorList>
    </citation>
    <scope>NUCLEOTIDE SEQUENCE [LARGE SCALE GENOMIC DNA]</scope>
    <source>
        <strain evidence="2">ATCC 17588 / DSM 5190 / CCUG 11256 / JCM 5965 / LMG 11199 / NCIMB 11358 / Stanier 221</strain>
    </source>
</reference>
<evidence type="ECO:0000313" key="1">
    <source>
        <dbReference type="EMBL" id="AEJ04208.1"/>
    </source>
</evidence>
<dbReference type="EMBL" id="CP002881">
    <property type="protein sequence ID" value="AEJ04208.1"/>
    <property type="molecule type" value="Genomic_DNA"/>
</dbReference>
<evidence type="ECO:0000313" key="2">
    <source>
        <dbReference type="Proteomes" id="UP000008932"/>
    </source>
</evidence>
<protein>
    <submittedName>
        <fullName evidence="1">Uncharacterized protein</fullName>
    </submittedName>
</protein>
<sequence length="50" mass="5697">MRTDAVYFTHKHSQNNTCTQINCSPARPVGSLLPGLLLSWRHFLVDHPHV</sequence>
<reference key="2">
    <citation type="submission" date="2011-06" db="EMBL/GenBank/DDBJ databases">
        <title>Complete Genome Sequence of Pseudomonas stutzeri Strain CGMCC 1.1803.</title>
        <authorList>
            <person name="Yan Y."/>
            <person name="Chen M."/>
            <person name="Lu W."/>
            <person name="Zhang W."/>
            <person name="Ping S."/>
            <person name="Lin M."/>
        </authorList>
    </citation>
    <scope>NUCLEOTIDE SEQUENCE</scope>
    <source>
        <strain>ATCC 17588</strain>
    </source>
</reference>